<dbReference type="Gene3D" id="3.20.20.140">
    <property type="entry name" value="Metal-dependent hydrolases"/>
    <property type="match status" value="1"/>
</dbReference>
<reference evidence="2 3" key="1">
    <citation type="journal article" date="2016" name="Mol. Biol. Evol.">
        <title>Comparative Genomics of Early-Diverging Mushroom-Forming Fungi Provides Insights into the Origins of Lignocellulose Decay Capabilities.</title>
        <authorList>
            <person name="Nagy L.G."/>
            <person name="Riley R."/>
            <person name="Tritt A."/>
            <person name="Adam C."/>
            <person name="Daum C."/>
            <person name="Floudas D."/>
            <person name="Sun H."/>
            <person name="Yadav J.S."/>
            <person name="Pangilinan J."/>
            <person name="Larsson K.H."/>
            <person name="Matsuura K."/>
            <person name="Barry K."/>
            <person name="Labutti K."/>
            <person name="Kuo R."/>
            <person name="Ohm R.A."/>
            <person name="Bhattacharya S.S."/>
            <person name="Shirouzu T."/>
            <person name="Yoshinaga Y."/>
            <person name="Martin F.M."/>
            <person name="Grigoriev I.V."/>
            <person name="Hibbett D.S."/>
        </authorList>
    </citation>
    <scope>NUCLEOTIDE SEQUENCE [LARGE SCALE GENOMIC DNA]</scope>
    <source>
        <strain evidence="2 3">HHB9708</strain>
    </source>
</reference>
<name>A0A164MXA2_9AGAM</name>
<dbReference type="OrthoDB" id="3364440at2759"/>
<protein>
    <recommendedName>
        <fullName evidence="1">Amidohydrolase-related domain-containing protein</fullName>
    </recommendedName>
</protein>
<dbReference type="PANTHER" id="PTHR43383:SF2">
    <property type="entry name" value="AMIDOHYDROLASE 2 FAMILY PROTEIN"/>
    <property type="match status" value="1"/>
</dbReference>
<dbReference type="SUPFAM" id="SSF51556">
    <property type="entry name" value="Metallo-dependent hydrolases"/>
    <property type="match status" value="1"/>
</dbReference>
<organism evidence="2 3">
    <name type="scientific">Sistotremastrum niveocremeum HHB9708</name>
    <dbReference type="NCBI Taxonomy" id="1314777"/>
    <lineage>
        <taxon>Eukaryota</taxon>
        <taxon>Fungi</taxon>
        <taxon>Dikarya</taxon>
        <taxon>Basidiomycota</taxon>
        <taxon>Agaricomycotina</taxon>
        <taxon>Agaricomycetes</taxon>
        <taxon>Sistotremastrales</taxon>
        <taxon>Sistotremastraceae</taxon>
        <taxon>Sertulicium</taxon>
        <taxon>Sertulicium niveocremeum</taxon>
    </lineage>
</organism>
<dbReference type="PANTHER" id="PTHR43383">
    <property type="entry name" value="NODULIN 6"/>
    <property type="match status" value="1"/>
</dbReference>
<dbReference type="EMBL" id="KV419456">
    <property type="protein sequence ID" value="KZS87135.1"/>
    <property type="molecule type" value="Genomic_DNA"/>
</dbReference>
<accession>A0A164MXA2</accession>
<dbReference type="Proteomes" id="UP000076722">
    <property type="component" value="Unassembled WGS sequence"/>
</dbReference>
<proteinExistence type="predicted"/>
<evidence type="ECO:0000259" key="1">
    <source>
        <dbReference type="Pfam" id="PF04909"/>
    </source>
</evidence>
<keyword evidence="3" id="KW-1185">Reference proteome</keyword>
<feature type="domain" description="Amidohydrolase-related" evidence="1">
    <location>
        <begin position="257"/>
        <end position="380"/>
    </location>
</feature>
<evidence type="ECO:0000313" key="2">
    <source>
        <dbReference type="EMBL" id="KZS87135.1"/>
    </source>
</evidence>
<dbReference type="InterPro" id="IPR006680">
    <property type="entry name" value="Amidohydro-rel"/>
</dbReference>
<dbReference type="GO" id="GO:0016787">
    <property type="term" value="F:hydrolase activity"/>
    <property type="evidence" value="ECO:0007669"/>
    <property type="project" value="InterPro"/>
</dbReference>
<dbReference type="Pfam" id="PF04909">
    <property type="entry name" value="Amidohydro_2"/>
    <property type="match status" value="1"/>
</dbReference>
<gene>
    <name evidence="2" type="ORF">SISNIDRAFT_553331</name>
</gene>
<dbReference type="InterPro" id="IPR032466">
    <property type="entry name" value="Metal_Hydrolase"/>
</dbReference>
<dbReference type="STRING" id="1314777.A0A164MXA2"/>
<sequence>MTTPTSSNADKGLPKLYKTAFTYPAIDNHAHNLLKPSKALSNAFPLEGLAGEAEGLAQKDLVNTISLKRAAKQLVPLYDIPPDVLDQIREEGGRGMWDAVKEWRGKAEYESIVRRCFDFGNVGIQCLLLDDLLMGIEENCWSFEEHDPYMKSKTKRILRVEVVAQELIVALSKESEISFEIFEKRFRQAIENAHTDPQIVAFKSIICYRTGLSVSLSQPPSELATSFASSIKQAKEEGKVRIEEKVFNDWIVCVTCQIAGKYALPVQFHTGLGDSDISLPLSTPSHLQPLIRTYSSTPIVLLHSSYPFTKEAGYLTGIYKNCYLDFGEIFPMVSRGGQEGVVREMLEMCPGNKILWSTDGHWWPETFYLGSIQARQALFAVLSESVHGGDITESEACEFVENALFHNSNELYKLGLEPLLSP</sequence>
<evidence type="ECO:0000313" key="3">
    <source>
        <dbReference type="Proteomes" id="UP000076722"/>
    </source>
</evidence>
<dbReference type="AlphaFoldDB" id="A0A164MXA2"/>